<dbReference type="Proteomes" id="UP001162834">
    <property type="component" value="Chromosome"/>
</dbReference>
<evidence type="ECO:0000313" key="3">
    <source>
        <dbReference type="Proteomes" id="UP001162834"/>
    </source>
</evidence>
<dbReference type="PANTHER" id="PTHR11365:SF23">
    <property type="entry name" value="HYPOTHETICAL 5-OXOPROLINASE (EUROFUNG)-RELATED"/>
    <property type="match status" value="1"/>
</dbReference>
<keyword evidence="3" id="KW-1185">Reference proteome</keyword>
<dbReference type="GO" id="GO:0005829">
    <property type="term" value="C:cytosol"/>
    <property type="evidence" value="ECO:0007669"/>
    <property type="project" value="TreeGrafter"/>
</dbReference>
<keyword evidence="2" id="KW-0436">Ligase</keyword>
<dbReference type="RefSeq" id="WP_259313573.1">
    <property type="nucleotide sequence ID" value="NZ_CP087164.1"/>
</dbReference>
<evidence type="ECO:0000313" key="2">
    <source>
        <dbReference type="EMBL" id="UGS33884.1"/>
    </source>
</evidence>
<reference evidence="2" key="1">
    <citation type="journal article" date="2022" name="Int. J. Syst. Evol. Microbiol.">
        <title>Pseudomonas aegrilactucae sp. nov. and Pseudomonas morbosilactucae sp. nov., pathogens causing bacterial rot of lettuce in Japan.</title>
        <authorList>
            <person name="Sawada H."/>
            <person name="Fujikawa T."/>
            <person name="Satou M."/>
        </authorList>
    </citation>
    <scope>NUCLEOTIDE SEQUENCE</scope>
    <source>
        <strain evidence="2">0166_1</strain>
    </source>
</reference>
<dbReference type="AlphaFoldDB" id="A0A9E7BYU8"/>
<dbReference type="EMBL" id="CP087164">
    <property type="protein sequence ID" value="UGS33884.1"/>
    <property type="molecule type" value="Genomic_DNA"/>
</dbReference>
<sequence>MTVAEQAAGGGQGAAIDPVTFEIIRHKLLRVTDETIIALENVSGSPITNEGHDMMASLYLPDGGLMVGGVGFLHHLTSAAQAVKHIIENFSDDPGIDEDDVYFFNDSYTAALHPPDVYMISPIHYEGELTGFVANFVHVTDIGAVDPGGFSPNAVDNFQEGFQTKGLKIVERGKLRKDVVETFLNLVRDPGMTQLDLKSQLAANHVAKMRMRRIYADYGVETVRAVADELINQSERLVRRRLGELPDGTWHVREYVDLPDDTTCRVELAVTKRDDTLTYDFTGTSPEAKFGINCCYWATWGAMFAPIFPLLAWDVTWNEGVTRALELVAPEGSVVNCRRPAPISIATVGTVQIVNNLSTLALSKMFGASERYRDRATAVWHGSHAHVETHGIAPDGSFFIAPLTDTFGGSGGARAFADGVDIGGEIPNVVSRWANAESQELNTPLVYLFRRVVVDSGGPGKFRGGVCHEYAFAPTGVGGAELGVVLFGKGTRAPMSLGMFGGYPGSNVRYSTFRDTNAADLPDSLQEIVAGERVDQFWGSVDLGVTDIQYVRFMGGGGYGDPLDREPDRVRDDVERGLVSAEAAHDVYGVVLAGAAVDAAATERRRLAMRAARIGQEVEPALGTRADVPFSGRPLGEYLQQTATGATQCTWCAAEVAPAGEMWKRRATIVRSPMARAGAFRSEDPDFALLECCCPTCGTLLDTEVVWRDDPPLDDSVTSWPGQES</sequence>
<dbReference type="GO" id="GO:0017168">
    <property type="term" value="F:5-oxoprolinase (ATP-hydrolyzing) activity"/>
    <property type="evidence" value="ECO:0007669"/>
    <property type="project" value="TreeGrafter"/>
</dbReference>
<dbReference type="InterPro" id="IPR045079">
    <property type="entry name" value="Oxoprolinase-like"/>
</dbReference>
<accession>A0A9E7BYU8</accession>
<organism evidence="2 3">
    <name type="scientific">Capillimicrobium parvum</name>
    <dbReference type="NCBI Taxonomy" id="2884022"/>
    <lineage>
        <taxon>Bacteria</taxon>
        <taxon>Bacillati</taxon>
        <taxon>Actinomycetota</taxon>
        <taxon>Thermoleophilia</taxon>
        <taxon>Solirubrobacterales</taxon>
        <taxon>Capillimicrobiaceae</taxon>
        <taxon>Capillimicrobium</taxon>
    </lineage>
</organism>
<dbReference type="EC" id="6.4.1.8" evidence="2"/>
<dbReference type="GO" id="GO:0006749">
    <property type="term" value="P:glutathione metabolic process"/>
    <property type="evidence" value="ECO:0007669"/>
    <property type="project" value="TreeGrafter"/>
</dbReference>
<dbReference type="InterPro" id="IPR003692">
    <property type="entry name" value="Hydantoinase_B"/>
</dbReference>
<evidence type="ECO:0000259" key="1">
    <source>
        <dbReference type="Pfam" id="PF02538"/>
    </source>
</evidence>
<dbReference type="PANTHER" id="PTHR11365">
    <property type="entry name" value="5-OXOPROLINASE RELATED"/>
    <property type="match status" value="1"/>
</dbReference>
<gene>
    <name evidence="2" type="primary">apc4_3</name>
    <name evidence="2" type="ORF">DSM104329_00249</name>
</gene>
<dbReference type="KEGG" id="sbae:DSM104329_00249"/>
<protein>
    <submittedName>
        <fullName evidence="2">Acetophenone carboxylase delta subunit</fullName>
        <ecNumber evidence="2">6.4.1.8</ecNumber>
    </submittedName>
</protein>
<name>A0A9E7BYU8_9ACTN</name>
<dbReference type="GO" id="GO:0016874">
    <property type="term" value="F:ligase activity"/>
    <property type="evidence" value="ECO:0007669"/>
    <property type="project" value="UniProtKB-KW"/>
</dbReference>
<dbReference type="Pfam" id="PF02538">
    <property type="entry name" value="Hydantoinase_B"/>
    <property type="match status" value="1"/>
</dbReference>
<proteinExistence type="predicted"/>
<feature type="domain" description="Hydantoinase B/oxoprolinase" evidence="1">
    <location>
        <begin position="17"/>
        <end position="562"/>
    </location>
</feature>